<feature type="domain" description="Major facilitator superfamily (MFS) profile" evidence="7">
    <location>
        <begin position="9"/>
        <end position="187"/>
    </location>
</feature>
<comment type="caution">
    <text evidence="8">The sequence shown here is derived from an EMBL/GenBank/DDBJ whole genome shotgun (WGS) entry which is preliminary data.</text>
</comment>
<reference evidence="8 9" key="1">
    <citation type="submission" date="2019-01" db="EMBL/GenBank/DDBJ databases">
        <title>Sequencing of cultivated peanut Arachis hypogaea provides insights into genome evolution and oil improvement.</title>
        <authorList>
            <person name="Chen X."/>
        </authorList>
    </citation>
    <scope>NUCLEOTIDE SEQUENCE [LARGE SCALE GENOMIC DNA]</scope>
    <source>
        <strain evidence="9">cv. Fuhuasheng</strain>
        <tissue evidence="8">Leaves</tissue>
    </source>
</reference>
<evidence type="ECO:0000256" key="3">
    <source>
        <dbReference type="ARBA" id="ARBA00022692"/>
    </source>
</evidence>
<accession>A0A444YVA3</accession>
<name>A0A444YVA3_ARAHY</name>
<evidence type="ECO:0000259" key="7">
    <source>
        <dbReference type="PROSITE" id="PS50850"/>
    </source>
</evidence>
<dbReference type="Proteomes" id="UP000289738">
    <property type="component" value="Chromosome B06"/>
</dbReference>
<evidence type="ECO:0000256" key="2">
    <source>
        <dbReference type="ARBA" id="ARBA00022448"/>
    </source>
</evidence>
<feature type="transmembrane region" description="Helical" evidence="6">
    <location>
        <begin position="130"/>
        <end position="152"/>
    </location>
</feature>
<gene>
    <name evidence="8" type="ORF">Ahy_B06g085681</name>
</gene>
<dbReference type="GO" id="GO:0005366">
    <property type="term" value="F:myo-inositol:proton symporter activity"/>
    <property type="evidence" value="ECO:0007669"/>
    <property type="project" value="TreeGrafter"/>
</dbReference>
<dbReference type="InterPro" id="IPR020846">
    <property type="entry name" value="MFS_dom"/>
</dbReference>
<keyword evidence="9" id="KW-1185">Reference proteome</keyword>
<comment type="subcellular location">
    <subcellularLocation>
        <location evidence="1">Membrane</location>
        <topology evidence="1">Multi-pass membrane protein</topology>
    </subcellularLocation>
</comment>
<evidence type="ECO:0000313" key="9">
    <source>
        <dbReference type="Proteomes" id="UP000289738"/>
    </source>
</evidence>
<evidence type="ECO:0000256" key="4">
    <source>
        <dbReference type="ARBA" id="ARBA00022989"/>
    </source>
</evidence>
<keyword evidence="2" id="KW-0813">Transport</keyword>
<dbReference type="InterPro" id="IPR005828">
    <property type="entry name" value="MFS_sugar_transport-like"/>
</dbReference>
<dbReference type="PANTHER" id="PTHR48020">
    <property type="entry name" value="PROTON MYO-INOSITOL COTRANSPORTER"/>
    <property type="match status" value="1"/>
</dbReference>
<organism evidence="8 9">
    <name type="scientific">Arachis hypogaea</name>
    <name type="common">Peanut</name>
    <dbReference type="NCBI Taxonomy" id="3818"/>
    <lineage>
        <taxon>Eukaryota</taxon>
        <taxon>Viridiplantae</taxon>
        <taxon>Streptophyta</taxon>
        <taxon>Embryophyta</taxon>
        <taxon>Tracheophyta</taxon>
        <taxon>Spermatophyta</taxon>
        <taxon>Magnoliopsida</taxon>
        <taxon>eudicotyledons</taxon>
        <taxon>Gunneridae</taxon>
        <taxon>Pentapetalae</taxon>
        <taxon>rosids</taxon>
        <taxon>fabids</taxon>
        <taxon>Fabales</taxon>
        <taxon>Fabaceae</taxon>
        <taxon>Papilionoideae</taxon>
        <taxon>50 kb inversion clade</taxon>
        <taxon>dalbergioids sensu lato</taxon>
        <taxon>Dalbergieae</taxon>
        <taxon>Pterocarpus clade</taxon>
        <taxon>Arachis</taxon>
    </lineage>
</organism>
<feature type="transmembrane region" description="Helical" evidence="6">
    <location>
        <begin position="158"/>
        <end position="181"/>
    </location>
</feature>
<dbReference type="InterPro" id="IPR050814">
    <property type="entry name" value="Myo-inositol_Transporter"/>
</dbReference>
<evidence type="ECO:0000256" key="6">
    <source>
        <dbReference type="SAM" id="Phobius"/>
    </source>
</evidence>
<keyword evidence="5 6" id="KW-0472">Membrane</keyword>
<protein>
    <recommendedName>
        <fullName evidence="7">Major facilitator superfamily (MFS) profile domain-containing protein</fullName>
    </recommendedName>
</protein>
<keyword evidence="4 6" id="KW-1133">Transmembrane helix</keyword>
<sequence>MEGGPEALSKQEFTIGGFLLGYDTGVISRALLYICEDFVEVDKKLWLQEAIGAIIGGAVGGWINDRLGRKISILGAYIIFFLGTIVMAIAPAPWVLIVGKILVDFGVGITSMTFSLYISEASPTAIRGAFVCINGLLITFGQFLSYVINLAFTKIPGTWSWMLGVARFSTVVQFILMLTLLRRWLYN</sequence>
<evidence type="ECO:0000256" key="1">
    <source>
        <dbReference type="ARBA" id="ARBA00004141"/>
    </source>
</evidence>
<dbReference type="PROSITE" id="PS50850">
    <property type="entry name" value="MFS"/>
    <property type="match status" value="1"/>
</dbReference>
<proteinExistence type="predicted"/>
<evidence type="ECO:0000256" key="5">
    <source>
        <dbReference type="ARBA" id="ARBA00023136"/>
    </source>
</evidence>
<dbReference type="InterPro" id="IPR003663">
    <property type="entry name" value="Sugar/inositol_transpt"/>
</dbReference>
<dbReference type="GO" id="GO:0016020">
    <property type="term" value="C:membrane"/>
    <property type="evidence" value="ECO:0007669"/>
    <property type="project" value="UniProtKB-SubCell"/>
</dbReference>
<dbReference type="SUPFAM" id="SSF103473">
    <property type="entry name" value="MFS general substrate transporter"/>
    <property type="match status" value="1"/>
</dbReference>
<dbReference type="EMBL" id="SDMP01000016">
    <property type="protein sequence ID" value="RYR05855.1"/>
    <property type="molecule type" value="Genomic_DNA"/>
</dbReference>
<dbReference type="STRING" id="3818.A0A444YVA3"/>
<dbReference type="InterPro" id="IPR036259">
    <property type="entry name" value="MFS_trans_sf"/>
</dbReference>
<dbReference type="PANTHER" id="PTHR48020:SF24">
    <property type="entry name" value="INOSITOL TRANSPORTER 4"/>
    <property type="match status" value="1"/>
</dbReference>
<dbReference type="Pfam" id="PF00083">
    <property type="entry name" value="Sugar_tr"/>
    <property type="match status" value="1"/>
</dbReference>
<dbReference type="PRINTS" id="PR00171">
    <property type="entry name" value="SUGRTRNSPORT"/>
</dbReference>
<evidence type="ECO:0000313" key="8">
    <source>
        <dbReference type="EMBL" id="RYR05855.1"/>
    </source>
</evidence>
<feature type="transmembrane region" description="Helical" evidence="6">
    <location>
        <begin position="45"/>
        <end position="64"/>
    </location>
</feature>
<dbReference type="AlphaFoldDB" id="A0A444YVA3"/>
<keyword evidence="3 6" id="KW-0812">Transmembrane</keyword>
<feature type="transmembrane region" description="Helical" evidence="6">
    <location>
        <begin position="71"/>
        <end position="90"/>
    </location>
</feature>
<dbReference type="Gene3D" id="1.20.1250.20">
    <property type="entry name" value="MFS general substrate transporter like domains"/>
    <property type="match status" value="1"/>
</dbReference>
<feature type="transmembrane region" description="Helical" evidence="6">
    <location>
        <begin position="96"/>
        <end position="118"/>
    </location>
</feature>